<sequence length="163" mass="18747">MILQIVGYKNAGKTTLMSHTIQFLKSHLLTVATVKHHGFNQLVNQEADITLQNDQVDHMKHFNAGADQSIVQGKSYQQSVTRKENQSLEEIISESVTIDCDVILVEGFKSARFDKVVVYQDEKERQSLSHLTNVKYYVNLAETDALTLYNQWLFHYFKIEGMH</sequence>
<dbReference type="NCBIfam" id="TIGR00176">
    <property type="entry name" value="mobB"/>
    <property type="match status" value="1"/>
</dbReference>
<dbReference type="RefSeq" id="WP_037537907.1">
    <property type="nucleotide sequence ID" value="NZ_CAXOKG010000002.1"/>
</dbReference>
<feature type="domain" description="Molybdopterin-guanine dinucleotide biosynthesis protein B (MobB)" evidence="1">
    <location>
        <begin position="2"/>
        <end position="128"/>
    </location>
</feature>
<evidence type="ECO:0000313" key="3">
    <source>
        <dbReference type="Proteomes" id="UP000254707"/>
    </source>
</evidence>
<dbReference type="GO" id="GO:0006777">
    <property type="term" value="P:Mo-molybdopterin cofactor biosynthetic process"/>
    <property type="evidence" value="ECO:0007669"/>
    <property type="project" value="InterPro"/>
</dbReference>
<dbReference type="InterPro" id="IPR052539">
    <property type="entry name" value="MGD_biosynthesis_adapter"/>
</dbReference>
<reference evidence="2 3" key="1">
    <citation type="submission" date="2018-06" db="EMBL/GenBank/DDBJ databases">
        <authorList>
            <consortium name="Pathogen Informatics"/>
            <person name="Doyle S."/>
        </authorList>
    </citation>
    <scope>NUCLEOTIDE SEQUENCE [LARGE SCALE GENOMIC DNA]</scope>
    <source>
        <strain evidence="2 3">NCTC7688</strain>
    </source>
</reference>
<organism evidence="2 3">
    <name type="scientific">Staphylococcus saprophyticus</name>
    <dbReference type="NCBI Taxonomy" id="29385"/>
    <lineage>
        <taxon>Bacteria</taxon>
        <taxon>Bacillati</taxon>
        <taxon>Bacillota</taxon>
        <taxon>Bacilli</taxon>
        <taxon>Bacillales</taxon>
        <taxon>Staphylococcaceae</taxon>
        <taxon>Staphylococcus</taxon>
    </lineage>
</organism>
<accession>A0A380HL94</accession>
<evidence type="ECO:0000313" key="2">
    <source>
        <dbReference type="EMBL" id="SUM82306.1"/>
    </source>
</evidence>
<dbReference type="SUPFAM" id="SSF52540">
    <property type="entry name" value="P-loop containing nucleoside triphosphate hydrolases"/>
    <property type="match status" value="1"/>
</dbReference>
<dbReference type="PANTHER" id="PTHR40072">
    <property type="entry name" value="MOLYBDOPTERIN-GUANINE DINUCLEOTIDE BIOSYNTHESIS ADAPTER PROTEIN-RELATED"/>
    <property type="match status" value="1"/>
</dbReference>
<evidence type="ECO:0000259" key="1">
    <source>
        <dbReference type="Pfam" id="PF03205"/>
    </source>
</evidence>
<dbReference type="Proteomes" id="UP000254707">
    <property type="component" value="Unassembled WGS sequence"/>
</dbReference>
<dbReference type="Gene3D" id="3.40.50.300">
    <property type="entry name" value="P-loop containing nucleotide triphosphate hydrolases"/>
    <property type="match status" value="1"/>
</dbReference>
<gene>
    <name evidence="2" type="primary">mobB</name>
    <name evidence="2" type="ORF">NCTC7688_00804</name>
</gene>
<protein>
    <submittedName>
        <fullName evidence="2">Molybdopterin-guanine dinucleotide biosynthesis protein B</fullName>
    </submittedName>
</protein>
<dbReference type="EMBL" id="UHED01000001">
    <property type="protein sequence ID" value="SUM82306.1"/>
    <property type="molecule type" value="Genomic_DNA"/>
</dbReference>
<name>A0A380HL94_STASA</name>
<dbReference type="InterPro" id="IPR027417">
    <property type="entry name" value="P-loop_NTPase"/>
</dbReference>
<dbReference type="InterPro" id="IPR004435">
    <property type="entry name" value="MobB_dom"/>
</dbReference>
<dbReference type="GO" id="GO:0005525">
    <property type="term" value="F:GTP binding"/>
    <property type="evidence" value="ECO:0007669"/>
    <property type="project" value="InterPro"/>
</dbReference>
<dbReference type="Pfam" id="PF03205">
    <property type="entry name" value="MobB"/>
    <property type="match status" value="1"/>
</dbReference>
<dbReference type="AlphaFoldDB" id="A0A380HL94"/>
<proteinExistence type="predicted"/>
<dbReference type="PANTHER" id="PTHR40072:SF1">
    <property type="entry name" value="MOLYBDOPTERIN-GUANINE DINUCLEOTIDE BIOSYNTHESIS ADAPTER PROTEIN"/>
    <property type="match status" value="1"/>
</dbReference>